<dbReference type="OrthoDB" id="9805147at2"/>
<comment type="similarity">
    <text evidence="1">Belongs to the GSP E family.</text>
</comment>
<dbReference type="GO" id="GO:0005886">
    <property type="term" value="C:plasma membrane"/>
    <property type="evidence" value="ECO:0007669"/>
    <property type="project" value="TreeGrafter"/>
</dbReference>
<evidence type="ECO:0000259" key="4">
    <source>
        <dbReference type="Pfam" id="PF00437"/>
    </source>
</evidence>
<dbReference type="Pfam" id="PF00437">
    <property type="entry name" value="T2SSE"/>
    <property type="match status" value="1"/>
</dbReference>
<dbReference type="PANTHER" id="PTHR30258:SF1">
    <property type="entry name" value="PROTEIN TRANSPORT PROTEIN HOFB HOMOLOG"/>
    <property type="match status" value="1"/>
</dbReference>
<dbReference type="STRING" id="1246637.MTBBW1_2130092"/>
<name>A0A1W1HCI6_9BACT</name>
<sequence>MKKDTPVIDQTLFDLKLNEASFYSTQGLYEEADKIYLALIQELQTLPESKNTNVQIEQLEAIRKEYQSEIKRPHRVVKSSPSSDKTQKKYQNFSEPVAFRNESAMVKDLSVIMDEIPVAGILDGQSLNGFGLDGECLQHIDNHVLLFIQKMILEAHSQKATDIHIEPSIASGKTTIRFRVQGSCYQYVKIPDIFCRTVVSSLKAMARLDMTSVCCILEGKIRLKVVNAQPVILRVIIIPTSDFKEDVVLRFVQDGEAIKVSDMGLLDHNRELLLDMIQKTYGLILVAGRAGSGKSKTLHALLNELNSPKKKIWSVENPVEIFHKGIRQCEVSSDNGLETERFLRSFLRADPDIIMVGGVRNSETSNLIVEASLSGYLVLAALQANSVATAIRRLLEMSGNPANVAHSLRGVLVQRLVKKLCEHCKRPVKSSSAIEIVKKLRAEFGEDPLDLMPSISESKDFPDVIYEPAGCSECGQTGYQGWIGIHEIMVVDDLVKQKVRENPSVDILEQLTTNSNMYSIKQDGILKLFSGLVDLSEMQRVCIQ</sequence>
<proteinExistence type="inferred from homology"/>
<dbReference type="Proteomes" id="UP000191931">
    <property type="component" value="Unassembled WGS sequence"/>
</dbReference>
<dbReference type="CDD" id="cd01129">
    <property type="entry name" value="PulE-GspE-like"/>
    <property type="match status" value="1"/>
</dbReference>
<dbReference type="EMBL" id="FWEV01000128">
    <property type="protein sequence ID" value="SLM30197.1"/>
    <property type="molecule type" value="Genomic_DNA"/>
</dbReference>
<feature type="domain" description="Bacterial type II secretion system protein E" evidence="4">
    <location>
        <begin position="143"/>
        <end position="540"/>
    </location>
</feature>
<keyword evidence="2" id="KW-0547">Nucleotide-binding</keyword>
<dbReference type="GO" id="GO:0016887">
    <property type="term" value="F:ATP hydrolysis activity"/>
    <property type="evidence" value="ECO:0007669"/>
    <property type="project" value="TreeGrafter"/>
</dbReference>
<dbReference type="InterPro" id="IPR001482">
    <property type="entry name" value="T2SS/T4SS_dom"/>
</dbReference>
<dbReference type="SUPFAM" id="SSF52540">
    <property type="entry name" value="P-loop containing nucleoside triphosphate hydrolases"/>
    <property type="match status" value="1"/>
</dbReference>
<evidence type="ECO:0000313" key="6">
    <source>
        <dbReference type="Proteomes" id="UP000191931"/>
    </source>
</evidence>
<evidence type="ECO:0000256" key="1">
    <source>
        <dbReference type="ARBA" id="ARBA00006611"/>
    </source>
</evidence>
<dbReference type="RefSeq" id="WP_080807824.1">
    <property type="nucleotide sequence ID" value="NZ_LT828558.1"/>
</dbReference>
<evidence type="ECO:0000313" key="5">
    <source>
        <dbReference type="EMBL" id="SLM30197.1"/>
    </source>
</evidence>
<dbReference type="GO" id="GO:0005524">
    <property type="term" value="F:ATP binding"/>
    <property type="evidence" value="ECO:0007669"/>
    <property type="project" value="UniProtKB-KW"/>
</dbReference>
<keyword evidence="6" id="KW-1185">Reference proteome</keyword>
<gene>
    <name evidence="5" type="ORF">MTBBW1_2130092</name>
</gene>
<dbReference type="InterPro" id="IPR027417">
    <property type="entry name" value="P-loop_NTPase"/>
</dbReference>
<accession>A0A1W1HCI6</accession>
<evidence type="ECO:0000256" key="2">
    <source>
        <dbReference type="ARBA" id="ARBA00022741"/>
    </source>
</evidence>
<keyword evidence="3" id="KW-0067">ATP-binding</keyword>
<dbReference type="AlphaFoldDB" id="A0A1W1HCI6"/>
<protein>
    <recommendedName>
        <fullName evidence="4">Bacterial type II secretion system protein E domain-containing protein</fullName>
    </recommendedName>
</protein>
<reference evidence="5 6" key="1">
    <citation type="submission" date="2017-03" db="EMBL/GenBank/DDBJ databases">
        <authorList>
            <person name="Afonso C.L."/>
            <person name="Miller P.J."/>
            <person name="Scott M.A."/>
            <person name="Spackman E."/>
            <person name="Goraichik I."/>
            <person name="Dimitrov K.M."/>
            <person name="Suarez D.L."/>
            <person name="Swayne D.E."/>
        </authorList>
    </citation>
    <scope>NUCLEOTIDE SEQUENCE [LARGE SCALE GENOMIC DNA]</scope>
    <source>
        <strain evidence="5">PRJEB14757</strain>
    </source>
</reference>
<dbReference type="Gene3D" id="3.40.50.300">
    <property type="entry name" value="P-loop containing nucleotide triphosphate hydrolases"/>
    <property type="match status" value="1"/>
</dbReference>
<dbReference type="Gene3D" id="3.30.450.90">
    <property type="match status" value="1"/>
</dbReference>
<dbReference type="PANTHER" id="PTHR30258">
    <property type="entry name" value="TYPE II SECRETION SYSTEM PROTEIN GSPE-RELATED"/>
    <property type="match status" value="1"/>
</dbReference>
<evidence type="ECO:0000256" key="3">
    <source>
        <dbReference type="ARBA" id="ARBA00022840"/>
    </source>
</evidence>
<organism evidence="5 6">
    <name type="scientific">Desulfamplus magnetovallimortis</name>
    <dbReference type="NCBI Taxonomy" id="1246637"/>
    <lineage>
        <taxon>Bacteria</taxon>
        <taxon>Pseudomonadati</taxon>
        <taxon>Thermodesulfobacteriota</taxon>
        <taxon>Desulfobacteria</taxon>
        <taxon>Desulfobacterales</taxon>
        <taxon>Desulfobacteraceae</taxon>
        <taxon>Desulfamplus</taxon>
    </lineage>
</organism>